<gene>
    <name evidence="1" type="ORF">ACFPRH_21430</name>
</gene>
<dbReference type="RefSeq" id="WP_344480966.1">
    <property type="nucleotide sequence ID" value="NZ_BAAASB010000015.1"/>
</dbReference>
<evidence type="ECO:0000313" key="1">
    <source>
        <dbReference type="EMBL" id="MFC5154301.1"/>
    </source>
</evidence>
<dbReference type="Proteomes" id="UP001596160">
    <property type="component" value="Unassembled WGS sequence"/>
</dbReference>
<name>A0ABW0ALD8_9ACTN</name>
<comment type="caution">
    <text evidence="1">The sequence shown here is derived from an EMBL/GenBank/DDBJ whole genome shotgun (WGS) entry which is preliminary data.</text>
</comment>
<accession>A0ABW0ALD8</accession>
<evidence type="ECO:0008006" key="3">
    <source>
        <dbReference type="Google" id="ProtNLM"/>
    </source>
</evidence>
<evidence type="ECO:0000313" key="2">
    <source>
        <dbReference type="Proteomes" id="UP001596160"/>
    </source>
</evidence>
<sequence length="48" mass="4897">MRTRRLSAALLAVLTGALLIGAASQIAKMVIPETTSVSAMNKAELVGA</sequence>
<reference evidence="2" key="1">
    <citation type="journal article" date="2019" name="Int. J. Syst. Evol. Microbiol.">
        <title>The Global Catalogue of Microorganisms (GCM) 10K type strain sequencing project: providing services to taxonomists for standard genome sequencing and annotation.</title>
        <authorList>
            <consortium name="The Broad Institute Genomics Platform"/>
            <consortium name="The Broad Institute Genome Sequencing Center for Infectious Disease"/>
            <person name="Wu L."/>
            <person name="Ma J."/>
        </authorList>
    </citation>
    <scope>NUCLEOTIDE SEQUENCE [LARGE SCALE GENOMIC DNA]</scope>
    <source>
        <strain evidence="2">PCU 266</strain>
    </source>
</reference>
<dbReference type="EMBL" id="JBHSKP010000014">
    <property type="protein sequence ID" value="MFC5154301.1"/>
    <property type="molecule type" value="Genomic_DNA"/>
</dbReference>
<keyword evidence="2" id="KW-1185">Reference proteome</keyword>
<proteinExistence type="predicted"/>
<protein>
    <recommendedName>
        <fullName evidence="3">Secreted protein</fullName>
    </recommendedName>
</protein>
<organism evidence="1 2">
    <name type="scientific">Streptomyces amakusaensis</name>
    <dbReference type="NCBI Taxonomy" id="67271"/>
    <lineage>
        <taxon>Bacteria</taxon>
        <taxon>Bacillati</taxon>
        <taxon>Actinomycetota</taxon>
        <taxon>Actinomycetes</taxon>
        <taxon>Kitasatosporales</taxon>
        <taxon>Streptomycetaceae</taxon>
        <taxon>Streptomyces</taxon>
    </lineage>
</organism>